<dbReference type="EMBL" id="JAAWVO010021998">
    <property type="protein sequence ID" value="MBN3315590.1"/>
    <property type="molecule type" value="Genomic_DNA"/>
</dbReference>
<feature type="domain" description="Cathepsin propeptide inhibitor" evidence="9">
    <location>
        <begin position="28"/>
        <end position="87"/>
    </location>
</feature>
<protein>
    <submittedName>
        <fullName evidence="10">CATL1 protein</fullName>
    </submittedName>
</protein>
<keyword evidence="4" id="KW-0788">Thiol protease</keyword>
<dbReference type="PROSITE" id="PS00639">
    <property type="entry name" value="THIOL_PROTEASE_HIS"/>
    <property type="match status" value="1"/>
</dbReference>
<evidence type="ECO:0000256" key="2">
    <source>
        <dbReference type="ARBA" id="ARBA00022670"/>
    </source>
</evidence>
<feature type="non-terminal residue" evidence="10">
    <location>
        <position position="330"/>
    </location>
</feature>
<evidence type="ECO:0000256" key="5">
    <source>
        <dbReference type="ARBA" id="ARBA00023145"/>
    </source>
</evidence>
<evidence type="ECO:0000256" key="6">
    <source>
        <dbReference type="ARBA" id="ARBA00023157"/>
    </source>
</evidence>
<dbReference type="AlphaFoldDB" id="A0A8J7NLZ8"/>
<dbReference type="InterPro" id="IPR025660">
    <property type="entry name" value="Pept_his_AS"/>
</dbReference>
<dbReference type="Pfam" id="PF00112">
    <property type="entry name" value="Peptidase_C1"/>
    <property type="match status" value="1"/>
</dbReference>
<keyword evidence="5" id="KW-0865">Zymogen</keyword>
<feature type="signal peptide" evidence="7">
    <location>
        <begin position="1"/>
        <end position="19"/>
    </location>
</feature>
<reference evidence="10" key="1">
    <citation type="journal article" date="2021" name="Cell">
        <title>Tracing the genetic footprints of vertebrate landing in non-teleost ray-finned fishes.</title>
        <authorList>
            <person name="Bi X."/>
            <person name="Wang K."/>
            <person name="Yang L."/>
            <person name="Pan H."/>
            <person name="Jiang H."/>
            <person name="Wei Q."/>
            <person name="Fang M."/>
            <person name="Yu H."/>
            <person name="Zhu C."/>
            <person name="Cai Y."/>
            <person name="He Y."/>
            <person name="Gan X."/>
            <person name="Zeng H."/>
            <person name="Yu D."/>
            <person name="Zhu Y."/>
            <person name="Jiang H."/>
            <person name="Qiu Q."/>
            <person name="Yang H."/>
            <person name="Zhang Y.E."/>
            <person name="Wang W."/>
            <person name="Zhu M."/>
            <person name="He S."/>
            <person name="Zhang G."/>
        </authorList>
    </citation>
    <scope>NUCLEOTIDE SEQUENCE</scope>
    <source>
        <strain evidence="10">Allg_001</strain>
    </source>
</reference>
<dbReference type="FunFam" id="3.90.70.10:FF:000006">
    <property type="entry name" value="Cathepsin S"/>
    <property type="match status" value="1"/>
</dbReference>
<dbReference type="InterPro" id="IPR000668">
    <property type="entry name" value="Peptidase_C1A_C"/>
</dbReference>
<dbReference type="PROSITE" id="PS00640">
    <property type="entry name" value="THIOL_PROTEASE_ASN"/>
    <property type="match status" value="1"/>
</dbReference>
<dbReference type="InterPro" id="IPR038765">
    <property type="entry name" value="Papain-like_cys_pep_sf"/>
</dbReference>
<keyword evidence="6" id="KW-1015">Disulfide bond</keyword>
<comment type="caution">
    <text evidence="10">The sequence shown here is derived from an EMBL/GenBank/DDBJ whole genome shotgun (WGS) entry which is preliminary data.</text>
</comment>
<dbReference type="Gene3D" id="3.90.70.10">
    <property type="entry name" value="Cysteine proteinases"/>
    <property type="match status" value="1"/>
</dbReference>
<feature type="chain" id="PRO_5035218330" evidence="7">
    <location>
        <begin position="20"/>
        <end position="330"/>
    </location>
</feature>
<evidence type="ECO:0000313" key="10">
    <source>
        <dbReference type="EMBL" id="MBN3315590.1"/>
    </source>
</evidence>
<dbReference type="CDD" id="cd02248">
    <property type="entry name" value="Peptidase_C1A"/>
    <property type="match status" value="1"/>
</dbReference>
<dbReference type="Pfam" id="PF08246">
    <property type="entry name" value="Inhibitor_I29"/>
    <property type="match status" value="1"/>
</dbReference>
<dbReference type="SUPFAM" id="SSF54001">
    <property type="entry name" value="Cysteine proteinases"/>
    <property type="match status" value="1"/>
</dbReference>
<evidence type="ECO:0000256" key="1">
    <source>
        <dbReference type="ARBA" id="ARBA00008455"/>
    </source>
</evidence>
<proteinExistence type="inferred from homology"/>
<evidence type="ECO:0000259" key="8">
    <source>
        <dbReference type="SMART" id="SM00645"/>
    </source>
</evidence>
<dbReference type="InterPro" id="IPR039417">
    <property type="entry name" value="Peptidase_C1A_papain-like"/>
</dbReference>
<dbReference type="InterPro" id="IPR013128">
    <property type="entry name" value="Peptidase_C1A"/>
</dbReference>
<feature type="non-terminal residue" evidence="10">
    <location>
        <position position="1"/>
    </location>
</feature>
<gene>
    <name evidence="10" type="primary">Ctsl_1</name>
    <name evidence="10" type="ORF">GTO95_0014821</name>
</gene>
<accession>A0A8J7NLZ8</accession>
<keyword evidence="7" id="KW-0732">Signal</keyword>
<dbReference type="InterPro" id="IPR025661">
    <property type="entry name" value="Pept_asp_AS"/>
</dbReference>
<sequence>MKAVIVLASVVLCLHLGTCIDPSMDLEWENWKIKHKKPTNRADDQQRREIWEKNYGVIESHNKRYREGKETYEMGMNRFGDLTMEEFVKLTKMRTKMSRMALTRSTNVMLSATDLRPFHQLHLMVPVLTFSQGICGCCYAFSAAGALEAQWKKKTGTLIPLSKQQLIDCSTSEGNIGCRGGLPDLSYGYIIKNGGIQAEATYPYAMQDQNCTADKSKIVATLSDWKFLPVGDEQALQDALVTIGPVAVAIDGSTINFQFYRQGIFSDSKCTIWNLSHAVVLIGFGTEGSANYWTIKNSWGPYWGENGYFRLAKNKGNQCGISQYGVVPFV</sequence>
<dbReference type="SMART" id="SM00848">
    <property type="entry name" value="Inhibitor_I29"/>
    <property type="match status" value="1"/>
</dbReference>
<dbReference type="GO" id="GO:0006508">
    <property type="term" value="P:proteolysis"/>
    <property type="evidence" value="ECO:0007669"/>
    <property type="project" value="UniProtKB-KW"/>
</dbReference>
<evidence type="ECO:0000259" key="9">
    <source>
        <dbReference type="SMART" id="SM00848"/>
    </source>
</evidence>
<dbReference type="Proteomes" id="UP000736164">
    <property type="component" value="Unassembled WGS sequence"/>
</dbReference>
<keyword evidence="3" id="KW-0378">Hydrolase</keyword>
<dbReference type="InterPro" id="IPR013201">
    <property type="entry name" value="Prot_inhib_I29"/>
</dbReference>
<keyword evidence="11" id="KW-1185">Reference proteome</keyword>
<dbReference type="InterPro" id="IPR000169">
    <property type="entry name" value="Pept_cys_AS"/>
</dbReference>
<dbReference type="PRINTS" id="PR00705">
    <property type="entry name" value="PAPAIN"/>
</dbReference>
<comment type="similarity">
    <text evidence="1">Belongs to the peptidase C1 family.</text>
</comment>
<dbReference type="PANTHER" id="PTHR12411">
    <property type="entry name" value="CYSTEINE PROTEASE FAMILY C1-RELATED"/>
    <property type="match status" value="1"/>
</dbReference>
<evidence type="ECO:0000256" key="3">
    <source>
        <dbReference type="ARBA" id="ARBA00022801"/>
    </source>
</evidence>
<keyword evidence="2" id="KW-0645">Protease</keyword>
<feature type="domain" description="Peptidase C1A papain C-terminal" evidence="8">
    <location>
        <begin position="125"/>
        <end position="329"/>
    </location>
</feature>
<evidence type="ECO:0000256" key="7">
    <source>
        <dbReference type="SAM" id="SignalP"/>
    </source>
</evidence>
<name>A0A8J7NLZ8_ATRSP</name>
<organism evidence="10 11">
    <name type="scientific">Atractosteus spatula</name>
    <name type="common">Alligator gar</name>
    <name type="synonym">Lepisosteus spatula</name>
    <dbReference type="NCBI Taxonomy" id="7917"/>
    <lineage>
        <taxon>Eukaryota</taxon>
        <taxon>Metazoa</taxon>
        <taxon>Chordata</taxon>
        <taxon>Craniata</taxon>
        <taxon>Vertebrata</taxon>
        <taxon>Euteleostomi</taxon>
        <taxon>Actinopterygii</taxon>
        <taxon>Neopterygii</taxon>
        <taxon>Holostei</taxon>
        <taxon>Semionotiformes</taxon>
        <taxon>Lepisosteidae</taxon>
        <taxon>Atractosteus</taxon>
    </lineage>
</organism>
<dbReference type="SMART" id="SM00645">
    <property type="entry name" value="Pept_C1"/>
    <property type="match status" value="1"/>
</dbReference>
<evidence type="ECO:0000313" key="11">
    <source>
        <dbReference type="Proteomes" id="UP000736164"/>
    </source>
</evidence>
<dbReference type="PROSITE" id="PS00139">
    <property type="entry name" value="THIOL_PROTEASE_CYS"/>
    <property type="match status" value="1"/>
</dbReference>
<evidence type="ECO:0000256" key="4">
    <source>
        <dbReference type="ARBA" id="ARBA00022807"/>
    </source>
</evidence>
<dbReference type="GO" id="GO:0008234">
    <property type="term" value="F:cysteine-type peptidase activity"/>
    <property type="evidence" value="ECO:0007669"/>
    <property type="project" value="UniProtKB-KW"/>
</dbReference>